<proteinExistence type="inferred from homology"/>
<dbReference type="PROSITE" id="PS50983">
    <property type="entry name" value="FE_B12_PBP"/>
    <property type="match status" value="1"/>
</dbReference>
<keyword evidence="9" id="KW-1185">Reference proteome</keyword>
<gene>
    <name evidence="8" type="ORF">KO508_03260</name>
</gene>
<evidence type="ECO:0000256" key="4">
    <source>
        <dbReference type="ARBA" id="ARBA00022496"/>
    </source>
</evidence>
<accession>A0ABS6A4Y7</accession>
<keyword evidence="3" id="KW-0813">Transport</keyword>
<dbReference type="PANTHER" id="PTHR30532">
    <property type="entry name" value="IRON III DICITRATE-BINDING PERIPLASMIC PROTEIN"/>
    <property type="match status" value="1"/>
</dbReference>
<dbReference type="CDD" id="cd01146">
    <property type="entry name" value="FhuD"/>
    <property type="match status" value="1"/>
</dbReference>
<evidence type="ECO:0000313" key="9">
    <source>
        <dbReference type="Proteomes" id="UP000753376"/>
    </source>
</evidence>
<evidence type="ECO:0000256" key="1">
    <source>
        <dbReference type="ARBA" id="ARBA00004196"/>
    </source>
</evidence>
<reference evidence="8 9" key="1">
    <citation type="submission" date="2021-05" db="EMBL/GenBank/DDBJ databases">
        <title>Draft genomes of bacteria isolated from model marine particles.</title>
        <authorList>
            <person name="Datta M.S."/>
            <person name="Schwartzman J.A."/>
            <person name="Enke T.N."/>
            <person name="Saavedra J."/>
            <person name="Cermak N."/>
            <person name="Cordero O.X."/>
        </authorList>
    </citation>
    <scope>NUCLEOTIDE SEQUENCE [LARGE SCALE GENOMIC DNA]</scope>
    <source>
        <strain evidence="8 9">D2M19</strain>
    </source>
</reference>
<comment type="caution">
    <text evidence="8">The sequence shown here is derived from an EMBL/GenBank/DDBJ whole genome shotgun (WGS) entry which is preliminary data.</text>
</comment>
<keyword evidence="5 6" id="KW-0732">Signal</keyword>
<dbReference type="RefSeq" id="WP_216006877.1">
    <property type="nucleotide sequence ID" value="NZ_JAHKPV010000001.1"/>
</dbReference>
<sequence>MVKAALLTALLLAANGSPVALAESCRLVSHALGSSCVSPEPKRVAVLDTGELDIVLALGVEPIAATTPYQVGQFPAYLQMDDDRVRSLGVVQEPDLERLMRLQPDVIMGSQQRHGQLYPILSSIAPTVFSESLGASWAENLQLFAGALGREAVAERLLAGIDEQCRQIRKQYRAKGQPRLSIIRSMQTHVRLPLGGSFIGSLVQRCGLLRPDAQSGTGFDRRLRSPRHIDMLDGDIILLSEYAPGQGSLIKRWQRSPFWSRLVGQVHEVDDSYWMLGIGPVAAKRVLNDLQRIIASYSQRLQQQAQPYAQH</sequence>
<evidence type="ECO:0000313" key="8">
    <source>
        <dbReference type="EMBL" id="MBU2873016.1"/>
    </source>
</evidence>
<dbReference type="Pfam" id="PF01497">
    <property type="entry name" value="Peripla_BP_2"/>
    <property type="match status" value="1"/>
</dbReference>
<keyword evidence="4" id="KW-0408">Iron</keyword>
<comment type="subcellular location">
    <subcellularLocation>
        <location evidence="1">Cell envelope</location>
    </subcellularLocation>
</comment>
<evidence type="ECO:0000256" key="3">
    <source>
        <dbReference type="ARBA" id="ARBA00022448"/>
    </source>
</evidence>
<dbReference type="Proteomes" id="UP000753376">
    <property type="component" value="Unassembled WGS sequence"/>
</dbReference>
<dbReference type="EMBL" id="JAHKPV010000001">
    <property type="protein sequence ID" value="MBU2873016.1"/>
    <property type="molecule type" value="Genomic_DNA"/>
</dbReference>
<evidence type="ECO:0000256" key="2">
    <source>
        <dbReference type="ARBA" id="ARBA00008814"/>
    </source>
</evidence>
<dbReference type="InterPro" id="IPR002491">
    <property type="entry name" value="ABC_transptr_periplasmic_BD"/>
</dbReference>
<evidence type="ECO:0000256" key="6">
    <source>
        <dbReference type="SAM" id="SignalP"/>
    </source>
</evidence>
<name>A0ABS6A4Y7_9GAMM</name>
<comment type="similarity">
    <text evidence="2">Belongs to the bacterial solute-binding protein 8 family.</text>
</comment>
<feature type="signal peptide" evidence="6">
    <location>
        <begin position="1"/>
        <end position="22"/>
    </location>
</feature>
<evidence type="ECO:0000256" key="5">
    <source>
        <dbReference type="ARBA" id="ARBA00022729"/>
    </source>
</evidence>
<organism evidence="8 9">
    <name type="scientific">Marinobacter salexigens</name>
    <dbReference type="NCBI Taxonomy" id="1925763"/>
    <lineage>
        <taxon>Bacteria</taxon>
        <taxon>Pseudomonadati</taxon>
        <taxon>Pseudomonadota</taxon>
        <taxon>Gammaproteobacteria</taxon>
        <taxon>Pseudomonadales</taxon>
        <taxon>Marinobacteraceae</taxon>
        <taxon>Marinobacter</taxon>
    </lineage>
</organism>
<feature type="chain" id="PRO_5046976919" evidence="6">
    <location>
        <begin position="23"/>
        <end position="311"/>
    </location>
</feature>
<evidence type="ECO:0000259" key="7">
    <source>
        <dbReference type="PROSITE" id="PS50983"/>
    </source>
</evidence>
<keyword evidence="4" id="KW-0406">Ion transport</keyword>
<dbReference type="InterPro" id="IPR051313">
    <property type="entry name" value="Bact_iron-sidero_bind"/>
</dbReference>
<keyword evidence="4" id="KW-0410">Iron transport</keyword>
<protein>
    <submittedName>
        <fullName evidence="8">Iron-siderophore ABC transporter substrate-binding protein</fullName>
    </submittedName>
</protein>
<feature type="domain" description="Fe/B12 periplasmic-binding" evidence="7">
    <location>
        <begin position="43"/>
        <end position="298"/>
    </location>
</feature>
<dbReference type="PANTHER" id="PTHR30532:SF25">
    <property type="entry name" value="IRON(III) DICITRATE-BINDING PERIPLASMIC PROTEIN"/>
    <property type="match status" value="1"/>
</dbReference>